<keyword evidence="3" id="KW-1185">Reference proteome</keyword>
<dbReference type="OrthoDB" id="68611at2759"/>
<feature type="region of interest" description="Disordered" evidence="1">
    <location>
        <begin position="112"/>
        <end position="134"/>
    </location>
</feature>
<reference evidence="2 3" key="1">
    <citation type="submission" date="2020-12" db="EMBL/GenBank/DDBJ databases">
        <title>Metabolic potential, ecology and presence of endohyphal bacteria is reflected in genomic diversity of Mucoromycotina.</title>
        <authorList>
            <person name="Muszewska A."/>
            <person name="Okrasinska A."/>
            <person name="Steczkiewicz K."/>
            <person name="Drgas O."/>
            <person name="Orlowska M."/>
            <person name="Perlinska-Lenart U."/>
            <person name="Aleksandrzak-Piekarczyk T."/>
            <person name="Szatraj K."/>
            <person name="Zielenkiewicz U."/>
            <person name="Pilsyk S."/>
            <person name="Malc E."/>
            <person name="Mieczkowski P."/>
            <person name="Kruszewska J.S."/>
            <person name="Biernat P."/>
            <person name="Pawlowska J."/>
        </authorList>
    </citation>
    <scope>NUCLEOTIDE SEQUENCE [LARGE SCALE GENOMIC DNA]</scope>
    <source>
        <strain evidence="2 3">CBS 142.35</strain>
    </source>
</reference>
<evidence type="ECO:0000256" key="1">
    <source>
        <dbReference type="SAM" id="MobiDB-lite"/>
    </source>
</evidence>
<evidence type="ECO:0000313" key="2">
    <source>
        <dbReference type="EMBL" id="KAG2225303.1"/>
    </source>
</evidence>
<protein>
    <submittedName>
        <fullName evidence="2">Uncharacterized protein</fullName>
    </submittedName>
</protein>
<dbReference type="Proteomes" id="UP000646827">
    <property type="component" value="Unassembled WGS sequence"/>
</dbReference>
<dbReference type="AlphaFoldDB" id="A0A8H7SB63"/>
<evidence type="ECO:0000313" key="3">
    <source>
        <dbReference type="Proteomes" id="UP000646827"/>
    </source>
</evidence>
<gene>
    <name evidence="2" type="ORF">INT45_005547</name>
</gene>
<organism evidence="2 3">
    <name type="scientific">Circinella minor</name>
    <dbReference type="NCBI Taxonomy" id="1195481"/>
    <lineage>
        <taxon>Eukaryota</taxon>
        <taxon>Fungi</taxon>
        <taxon>Fungi incertae sedis</taxon>
        <taxon>Mucoromycota</taxon>
        <taxon>Mucoromycotina</taxon>
        <taxon>Mucoromycetes</taxon>
        <taxon>Mucorales</taxon>
        <taxon>Lichtheimiaceae</taxon>
        <taxon>Circinella</taxon>
    </lineage>
</organism>
<sequence length="134" mass="15113">MKLNNNTGTDNTSTATAATTIHDQRLRMLKDTKQNLSNNPDWPILQSWHIVNGAFLVQQELLETINIIQSSDHVDGLKLLSYYGFLVRCSTIWQGLESIVNKFGPQRQKRQSSISTFSHISYPPSSQGTLHAQE</sequence>
<accession>A0A8H7SB63</accession>
<name>A0A8H7SB63_9FUNG</name>
<proteinExistence type="predicted"/>
<comment type="caution">
    <text evidence="2">The sequence shown here is derived from an EMBL/GenBank/DDBJ whole genome shotgun (WGS) entry which is preliminary data.</text>
</comment>
<dbReference type="EMBL" id="JAEPRB010000029">
    <property type="protein sequence ID" value="KAG2225303.1"/>
    <property type="molecule type" value="Genomic_DNA"/>
</dbReference>